<dbReference type="AlphaFoldDB" id="A0A9X1YBP2"/>
<feature type="domain" description="Microcystin LR degradation protein MlrC N-terminal" evidence="3">
    <location>
        <begin position="2"/>
        <end position="297"/>
    </location>
</feature>
<keyword evidence="1" id="KW-0378">Hydrolase</keyword>
<evidence type="ECO:0000313" key="4">
    <source>
        <dbReference type="EMBL" id="MCK8786323.1"/>
    </source>
</evidence>
<dbReference type="Pfam" id="PF07364">
    <property type="entry name" value="DUF1485"/>
    <property type="match status" value="1"/>
</dbReference>
<accession>A0A9X1YBP2</accession>
<comment type="cofactor">
    <cofactor evidence="1">
        <name>Zn(2+)</name>
        <dbReference type="ChEBI" id="CHEBI:29105"/>
    </cofactor>
    <text evidence="1">Binds 1 zinc ion per subunit.</text>
</comment>
<dbReference type="EMBL" id="JALPRX010000080">
    <property type="protein sequence ID" value="MCK8786323.1"/>
    <property type="molecule type" value="Genomic_DNA"/>
</dbReference>
<dbReference type="Proteomes" id="UP001139516">
    <property type="component" value="Unassembled WGS sequence"/>
</dbReference>
<evidence type="ECO:0000259" key="3">
    <source>
        <dbReference type="Pfam" id="PF07364"/>
    </source>
</evidence>
<dbReference type="GO" id="GO:0008237">
    <property type="term" value="F:metallopeptidase activity"/>
    <property type="evidence" value="ECO:0007669"/>
    <property type="project" value="UniProtKB-KW"/>
</dbReference>
<dbReference type="Pfam" id="PF07171">
    <property type="entry name" value="MlrC_C"/>
    <property type="match status" value="1"/>
</dbReference>
<keyword evidence="1" id="KW-0482">Metalloprotease</keyword>
<organism evidence="4 5">
    <name type="scientific">Roseomonas acroporae</name>
    <dbReference type="NCBI Taxonomy" id="2937791"/>
    <lineage>
        <taxon>Bacteria</taxon>
        <taxon>Pseudomonadati</taxon>
        <taxon>Pseudomonadota</taxon>
        <taxon>Alphaproteobacteria</taxon>
        <taxon>Acetobacterales</taxon>
        <taxon>Roseomonadaceae</taxon>
        <taxon>Roseomonas</taxon>
    </lineage>
</organism>
<sequence>MRIAIGGFQHESHSFAPRPTGWAEFLHPGGFPALQRPATLIDALRPTSLPTAGAIAEAERQGATIAPLVWCMANPAGPVTAEAFERVAALMLAALSDTLDAGPLDGVFLELHGAMVAEGFDDAEGEILRRVRAVVGPGVPVAASLDPHCNLTREMVELADVLVPYRTYPHVDQREAGARALSLLVERIGRGVPFARAFRALDFLVPLTAQCTLVPPMQPVLEARAAIAARHGIAELAFCFGFPYADFPGCGMAIAAYAESRAAAEAAASELHEYIAWREPEFAQGVLPAADAVAEALRIAAEANRPVVIADTQDNPGGGGHGDTTGLLAELIRQEAQGAVLALINDAESAAACHAAGEGGTVALSLGGRSDGAPLALEAVVERLTDGRFTLGGPMGKGNPADLGPTALIAVAAGGRATGVRVIVVSRKMQALDRALLTHVGLEPAAQRIIALKSSVHFRADFQPIAERVIVAAAPGPVVADPAGLPFTKLRPGLRLRPGANRAG</sequence>
<keyword evidence="1" id="KW-0479">Metal-binding</keyword>
<dbReference type="InterPro" id="IPR010799">
    <property type="entry name" value="MlrC_C"/>
</dbReference>
<comment type="function">
    <text evidence="1">Involved in peptidolytic degradation of cyclic heptapeptide hepatotoxin microcystin (MC).</text>
</comment>
<keyword evidence="5" id="KW-1185">Reference proteome</keyword>
<dbReference type="GO" id="GO:0006508">
    <property type="term" value="P:proteolysis"/>
    <property type="evidence" value="ECO:0007669"/>
    <property type="project" value="UniProtKB-KW"/>
</dbReference>
<comment type="caution">
    <text evidence="4">The sequence shown here is derived from an EMBL/GenBank/DDBJ whole genome shotgun (WGS) entry which is preliminary data.</text>
</comment>
<evidence type="ECO:0000313" key="5">
    <source>
        <dbReference type="Proteomes" id="UP001139516"/>
    </source>
</evidence>
<dbReference type="GO" id="GO:0046872">
    <property type="term" value="F:metal ion binding"/>
    <property type="evidence" value="ECO:0007669"/>
    <property type="project" value="UniProtKB-KW"/>
</dbReference>
<feature type="domain" description="Microcystin LR degradation protein MlrC C-terminal" evidence="2">
    <location>
        <begin position="309"/>
        <end position="489"/>
    </location>
</feature>
<dbReference type="PIRSF" id="PIRSF012702">
    <property type="entry name" value="UCP012702"/>
    <property type="match status" value="1"/>
</dbReference>
<gene>
    <name evidence="4" type="ORF">M0638_18250</name>
</gene>
<comment type="similarity">
    <text evidence="1">Belongs to the peptidase M81 family.</text>
</comment>
<evidence type="ECO:0000256" key="1">
    <source>
        <dbReference type="PIRNR" id="PIRNR012702"/>
    </source>
</evidence>
<dbReference type="InterPro" id="IPR009197">
    <property type="entry name" value="MlrC"/>
</dbReference>
<dbReference type="InterPro" id="IPR015995">
    <property type="entry name" value="MlrC_N"/>
</dbReference>
<reference evidence="4" key="1">
    <citation type="submission" date="2022-04" db="EMBL/GenBank/DDBJ databases">
        <title>Roseomonas acroporae sp. nov., isolated from coral Acropora digitifera.</title>
        <authorList>
            <person name="Sun H."/>
        </authorList>
    </citation>
    <scope>NUCLEOTIDE SEQUENCE</scope>
    <source>
        <strain evidence="4">NAR14</strain>
    </source>
</reference>
<proteinExistence type="inferred from homology"/>
<dbReference type="RefSeq" id="WP_248668440.1">
    <property type="nucleotide sequence ID" value="NZ_JALPRX010000080.1"/>
</dbReference>
<name>A0A9X1YBP2_9PROT</name>
<keyword evidence="1" id="KW-0645">Protease</keyword>
<evidence type="ECO:0000259" key="2">
    <source>
        <dbReference type="Pfam" id="PF07171"/>
    </source>
</evidence>
<protein>
    <recommendedName>
        <fullName evidence="1">Microcystinase C</fullName>
        <shortName evidence="1">MlrC</shortName>
    </recommendedName>
</protein>